<protein>
    <submittedName>
        <fullName evidence="1">Uncharacterized protein</fullName>
    </submittedName>
</protein>
<evidence type="ECO:0000313" key="4">
    <source>
        <dbReference type="Proteomes" id="UP000008980"/>
    </source>
</evidence>
<dbReference type="EMBL" id="RHLC01000011">
    <property type="protein sequence ID" value="TPP45647.1"/>
    <property type="molecule type" value="Genomic_DNA"/>
</dbReference>
<dbReference type="Proteomes" id="UP000318447">
    <property type="component" value="Unassembled WGS sequence"/>
</dbReference>
<organism evidence="1 5">
    <name type="scientific">Leishmania donovani</name>
    <dbReference type="NCBI Taxonomy" id="5661"/>
    <lineage>
        <taxon>Eukaryota</taxon>
        <taxon>Discoba</taxon>
        <taxon>Euglenozoa</taxon>
        <taxon>Kinetoplastea</taxon>
        <taxon>Metakinetoplastina</taxon>
        <taxon>Trypanosomatida</taxon>
        <taxon>Trypanosomatidae</taxon>
        <taxon>Leishmaniinae</taxon>
        <taxon>Leishmania</taxon>
    </lineage>
</organism>
<dbReference type="RefSeq" id="XP_003862795.1">
    <property type="nucleotide sequence ID" value="XM_003862747.1"/>
</dbReference>
<dbReference type="VEuPathDB" id="TriTrypDB:LdBPK_300820.1"/>
<evidence type="ECO:0000313" key="6">
    <source>
        <dbReference type="Proteomes" id="UP000318447"/>
    </source>
</evidence>
<dbReference type="AlphaFoldDB" id="A0A3S7X371"/>
<name>A0A3S7X371_LEIDO</name>
<reference evidence="2 4" key="1">
    <citation type="journal article" date="2011" name="Genome Res.">
        <title>Whole genome sequencing of multiple Leishmania donovani clinical isolates provides insights into population structure and mechanisms of drug resistance.</title>
        <authorList>
            <person name="Downing T."/>
            <person name="Imamura H."/>
            <person name="Decuypere S."/>
            <person name="Clark T.G."/>
            <person name="Coombs G.H."/>
            <person name="Cotton J.A."/>
            <person name="Hilley J.D."/>
            <person name="de Doncker S."/>
            <person name="Maes I."/>
            <person name="Mottram J.C."/>
            <person name="Quail M.A."/>
            <person name="Rijal S."/>
            <person name="Sanders M."/>
            <person name="Schonian G."/>
            <person name="Stark O."/>
            <person name="Sundar S."/>
            <person name="Vanaerschot M."/>
            <person name="Hertz-Fowler C."/>
            <person name="Dujardin J.C."/>
            <person name="Berriman M."/>
        </authorList>
    </citation>
    <scope>NUCLEOTIDE SEQUENCE [LARGE SCALE GENOMIC DNA]</scope>
    <source>
        <strain evidence="2 4">BPK282A1</strain>
    </source>
</reference>
<proteinExistence type="predicted"/>
<dbReference type="Proteomes" id="UP000008980">
    <property type="component" value="Chromosome 30"/>
</dbReference>
<reference evidence="4" key="3">
    <citation type="submission" date="2011-02" db="EMBL/GenBank/DDBJ databases">
        <title>Whole genome sequencing of Leishmania donovani clinical lines reveals dynamic variation related to drug resistance.</title>
        <authorList>
            <person name="Downing T."/>
            <person name="Imamura H."/>
            <person name="Sanders M."/>
            <person name="Decuypere S."/>
            <person name="Hertz-Fowler C."/>
            <person name="Clark T.G."/>
            <person name="Rijal S."/>
            <person name="Sundar S."/>
            <person name="Quail M.A."/>
            <person name="De Doncker S."/>
            <person name="Maes I."/>
            <person name="Vanaerschot M."/>
            <person name="Stark O."/>
            <person name="Schonian G."/>
            <person name="Dujardin J.C."/>
            <person name="Berriman M."/>
        </authorList>
    </citation>
    <scope>NUCLEOTIDE SEQUENCE [LARGE SCALE GENOMIC DNA]</scope>
    <source>
        <strain evidence="4">BPK282A1</strain>
    </source>
</reference>
<dbReference type="GeneID" id="13385502"/>
<reference evidence="6" key="6">
    <citation type="submission" date="2019-02" db="EMBL/GenBank/DDBJ databases">
        <title>FDA dAtabase for Regulatory Grade micrObial Sequences (FDA-ARGOS): Supporting development and validation of Infectious Disease Dx tests.</title>
        <authorList>
            <person name="Duncan R."/>
            <person name="Fisher C."/>
            <person name="Tallon L."/>
            <person name="Sadzewicz L."/>
            <person name="Sengamalay N."/>
            <person name="Ott S."/>
            <person name="Godinez A."/>
            <person name="Nagaraj S."/>
            <person name="Vavikolanu K."/>
            <person name="Nadendla S."/>
            <person name="Aluvathingal J."/>
            <person name="Sichtig H."/>
        </authorList>
    </citation>
    <scope>NUCLEOTIDE SEQUENCE [LARGE SCALE GENOMIC DNA]</scope>
    <source>
        <strain evidence="6">FDAARGOS_361</strain>
    </source>
</reference>
<keyword evidence="5" id="KW-1185">Reference proteome</keyword>
<accession>E9BLH5</accession>
<evidence type="ECO:0000313" key="5">
    <source>
        <dbReference type="Proteomes" id="UP000274082"/>
    </source>
</evidence>
<dbReference type="OrthoDB" id="241739at2759"/>
<reference evidence="2" key="2">
    <citation type="submission" date="2011-01" db="EMBL/GenBank/DDBJ databases">
        <authorList>
            <person name="Zhao B.P."/>
            <person name="Ren Z.A."/>
            <person name="Li C.D."/>
        </authorList>
    </citation>
    <scope>NUCLEOTIDE SEQUENCE</scope>
    <source>
        <strain evidence="2">BPK282A1</strain>
    </source>
</reference>
<evidence type="ECO:0000313" key="3">
    <source>
        <dbReference type="EMBL" id="TPP45647.1"/>
    </source>
</evidence>
<dbReference type="KEGG" id="ldo:LDBPK_300820"/>
<dbReference type="EMBL" id="FR799617">
    <property type="protein sequence ID" value="CBZ36103.1"/>
    <property type="molecule type" value="Genomic_DNA"/>
</dbReference>
<dbReference type="EMBL" id="CP029529">
    <property type="protein sequence ID" value="AYU80878.1"/>
    <property type="molecule type" value="Genomic_DNA"/>
</dbReference>
<sequence>MNVPEWTKDAQSIQAARDYVRQSRVVDFYEMICRNILFHHPADLTEFCLRIVKDIMNGTEITSAADFQPKRIDDNKYMRDMAVCNFLDGWILELLRERPGSDLERMEFHKRYLEGLQSEPNTGK</sequence>
<dbReference type="VEuPathDB" id="TriTrypDB:LdCL_300013300"/>
<evidence type="ECO:0000313" key="2">
    <source>
        <dbReference type="EMBL" id="CBZ36103.1"/>
    </source>
</evidence>
<reference evidence="1 5" key="4">
    <citation type="journal article" date="2018" name="Sci. Rep.">
        <title>A complete Leishmania donovani reference genome identifies novel genetic variations associated with virulence.</title>
        <authorList>
            <person name="Lypaczewski P."/>
            <person name="Hoshizaki J."/>
            <person name="Zhang W.-W."/>
            <person name="McCall L.-I."/>
            <person name="Torcivia-Rodriguez J."/>
            <person name="Simonyan V."/>
            <person name="Kaur A."/>
            <person name="Dewar K."/>
            <person name="Matlashewski G."/>
        </authorList>
    </citation>
    <scope>NUCLEOTIDE SEQUENCE [LARGE SCALE GENOMIC DNA]</scope>
    <source>
        <strain evidence="1 5">LdCL</strain>
    </source>
</reference>
<gene>
    <name evidence="3" type="ORF">CGC21_35190</name>
    <name evidence="2" type="ORF">LDBPK_300820</name>
    <name evidence="1" type="ORF">LdCL_300013300</name>
</gene>
<dbReference type="Proteomes" id="UP000274082">
    <property type="component" value="Chromosome 30"/>
</dbReference>
<accession>A0A3S7X371</accession>
<dbReference type="OMA" id="MSVPEWA"/>
<dbReference type="SMR" id="A0A3S7X371"/>
<dbReference type="VEuPathDB" id="TriTrypDB:LDHU3_30.1030"/>
<reference evidence="3" key="5">
    <citation type="submission" date="2019-02" db="EMBL/GenBank/DDBJ databases">
        <title>FDA dAtabase for Regulatory Grade micrObial Sequences (FDA-ARGOS): Supporting development and validation of Infectious Disease Dx tests.</title>
        <authorList>
            <person name="Duncan R."/>
            <person name="Fisher C."/>
            <person name="Tallon L.J."/>
            <person name="Sadzewicz L."/>
            <person name="Sengamalay N."/>
            <person name="Ott S."/>
            <person name="Godinez A."/>
            <person name="Nagaraj S."/>
            <person name="Nadendla S."/>
            <person name="Sichtig H."/>
        </authorList>
    </citation>
    <scope>NUCLEOTIDE SEQUENCE</scope>
    <source>
        <strain evidence="3">FDAARGOS_361</strain>
    </source>
</reference>
<evidence type="ECO:0000313" key="1">
    <source>
        <dbReference type="EMBL" id="AYU80878.1"/>
    </source>
</evidence>